<feature type="region of interest" description="Disordered" evidence="1">
    <location>
        <begin position="1"/>
        <end position="20"/>
    </location>
</feature>
<keyword evidence="3" id="KW-1185">Reference proteome</keyword>
<evidence type="ECO:0000313" key="3">
    <source>
        <dbReference type="Proteomes" id="UP001494588"/>
    </source>
</evidence>
<dbReference type="EMBL" id="JAZHGC010000003">
    <property type="protein sequence ID" value="MEM5284846.1"/>
    <property type="molecule type" value="Genomic_DNA"/>
</dbReference>
<protein>
    <submittedName>
        <fullName evidence="2">Uncharacterized protein</fullName>
    </submittedName>
</protein>
<name>A0ABU9Q603_9BURK</name>
<feature type="compositionally biased region" description="Polar residues" evidence="1">
    <location>
        <begin position="9"/>
        <end position="20"/>
    </location>
</feature>
<gene>
    <name evidence="2" type="ORF">V4C55_03970</name>
</gene>
<organism evidence="2 3">
    <name type="scientific">Paraburkholderia sabiae</name>
    <dbReference type="NCBI Taxonomy" id="273251"/>
    <lineage>
        <taxon>Bacteria</taxon>
        <taxon>Pseudomonadati</taxon>
        <taxon>Pseudomonadota</taxon>
        <taxon>Betaproteobacteria</taxon>
        <taxon>Burkholderiales</taxon>
        <taxon>Burkholderiaceae</taxon>
        <taxon>Paraburkholderia</taxon>
    </lineage>
</organism>
<evidence type="ECO:0000256" key="1">
    <source>
        <dbReference type="SAM" id="MobiDB-lite"/>
    </source>
</evidence>
<comment type="caution">
    <text evidence="2">The sequence shown here is derived from an EMBL/GenBank/DDBJ whole genome shotgun (WGS) entry which is preliminary data.</text>
</comment>
<sequence>MLIAEASARETSLTNQGSSNMELTYSSCTLGVTAGVADGNVVANVRIYRPGAEDISAETYEFQVPGHFVDGKEAITFATEWAKEWIDEHCV</sequence>
<evidence type="ECO:0000313" key="2">
    <source>
        <dbReference type="EMBL" id="MEM5284846.1"/>
    </source>
</evidence>
<proteinExistence type="predicted"/>
<dbReference type="Proteomes" id="UP001494588">
    <property type="component" value="Unassembled WGS sequence"/>
</dbReference>
<accession>A0ABU9Q603</accession>
<reference evidence="2 3" key="1">
    <citation type="submission" date="2024-01" db="EMBL/GenBank/DDBJ databases">
        <title>The diversity of rhizobia nodulating Mimosa spp. in eleven states of Brazil covering several biomes is determined by host plant, location, and edaphic factors.</title>
        <authorList>
            <person name="Rouws L."/>
            <person name="Barauna A."/>
            <person name="Beukes C."/>
            <person name="De Faria S.M."/>
            <person name="Gross E."/>
            <person name="Dos Reis Junior F.B."/>
            <person name="Simon M."/>
            <person name="Maluk M."/>
            <person name="Odee D.W."/>
            <person name="Kenicer G."/>
            <person name="Young J.P.W."/>
            <person name="Reis V.M."/>
            <person name="Zilli J."/>
            <person name="James E.K."/>
        </authorList>
    </citation>
    <scope>NUCLEOTIDE SEQUENCE [LARGE SCALE GENOMIC DNA]</scope>
    <source>
        <strain evidence="2 3">JPY77</strain>
    </source>
</reference>
<dbReference type="RefSeq" id="WP_223957208.1">
    <property type="nucleotide sequence ID" value="NZ_CAJHCS010000005.1"/>
</dbReference>